<feature type="compositionally biased region" description="Polar residues" evidence="1">
    <location>
        <begin position="1133"/>
        <end position="1143"/>
    </location>
</feature>
<feature type="compositionally biased region" description="Polar residues" evidence="1">
    <location>
        <begin position="101"/>
        <end position="111"/>
    </location>
</feature>
<evidence type="ECO:0000313" key="2">
    <source>
        <dbReference type="Proteomes" id="UP000887575"/>
    </source>
</evidence>
<feature type="compositionally biased region" description="Basic and acidic residues" evidence="1">
    <location>
        <begin position="986"/>
        <end position="1001"/>
    </location>
</feature>
<feature type="compositionally biased region" description="Basic and acidic residues" evidence="1">
    <location>
        <begin position="144"/>
        <end position="156"/>
    </location>
</feature>
<evidence type="ECO:0000313" key="3">
    <source>
        <dbReference type="WBParaSite" id="MBELARI_LOCUS4669"/>
    </source>
</evidence>
<dbReference type="WBParaSite" id="MBELARI_LOCUS4669">
    <property type="protein sequence ID" value="MBELARI_LOCUS4669"/>
    <property type="gene ID" value="MBELARI_LOCUS4669"/>
</dbReference>
<feature type="compositionally biased region" description="Basic and acidic residues" evidence="1">
    <location>
        <begin position="1194"/>
        <end position="1208"/>
    </location>
</feature>
<feature type="compositionally biased region" description="Basic and acidic residues" evidence="1">
    <location>
        <begin position="205"/>
        <end position="219"/>
    </location>
</feature>
<feature type="compositionally biased region" description="Polar residues" evidence="1">
    <location>
        <begin position="39"/>
        <end position="50"/>
    </location>
</feature>
<reference evidence="3" key="1">
    <citation type="submission" date="2024-02" db="UniProtKB">
        <authorList>
            <consortium name="WormBaseParasite"/>
        </authorList>
    </citation>
    <scope>IDENTIFICATION</scope>
</reference>
<feature type="region of interest" description="Disordered" evidence="1">
    <location>
        <begin position="972"/>
        <end position="1034"/>
    </location>
</feature>
<feature type="compositionally biased region" description="Acidic residues" evidence="1">
    <location>
        <begin position="220"/>
        <end position="230"/>
    </location>
</feature>
<feature type="region of interest" description="Disordered" evidence="1">
    <location>
        <begin position="1078"/>
        <end position="1144"/>
    </location>
</feature>
<keyword evidence="2" id="KW-1185">Reference proteome</keyword>
<evidence type="ECO:0000256" key="1">
    <source>
        <dbReference type="SAM" id="MobiDB-lite"/>
    </source>
</evidence>
<protein>
    <submittedName>
        <fullName evidence="3">Uncharacterized protein</fullName>
    </submittedName>
</protein>
<dbReference type="Proteomes" id="UP000887575">
    <property type="component" value="Unassembled WGS sequence"/>
</dbReference>
<accession>A0AAF3FCK4</accession>
<feature type="region of interest" description="Disordered" evidence="1">
    <location>
        <begin position="1193"/>
        <end position="1231"/>
    </location>
</feature>
<organism evidence="2 3">
    <name type="scientific">Mesorhabditis belari</name>
    <dbReference type="NCBI Taxonomy" id="2138241"/>
    <lineage>
        <taxon>Eukaryota</taxon>
        <taxon>Metazoa</taxon>
        <taxon>Ecdysozoa</taxon>
        <taxon>Nematoda</taxon>
        <taxon>Chromadorea</taxon>
        <taxon>Rhabditida</taxon>
        <taxon>Rhabditina</taxon>
        <taxon>Rhabditomorpha</taxon>
        <taxon>Rhabditoidea</taxon>
        <taxon>Rhabditidae</taxon>
        <taxon>Mesorhabditinae</taxon>
        <taxon>Mesorhabditis</taxon>
    </lineage>
</organism>
<feature type="compositionally biased region" description="Basic and acidic residues" evidence="1">
    <location>
        <begin position="1011"/>
        <end position="1023"/>
    </location>
</feature>
<feature type="region of interest" description="Disordered" evidence="1">
    <location>
        <begin position="1"/>
        <end position="59"/>
    </location>
</feature>
<sequence length="1311" mass="146014">MVLPSLRPIESETQEEKNGSRLRPIRRPPLNRAIPTIPESKSNESIMTQNSERKDSKVSTPIEDRCVIIENKMADSLTSTTISTISKIPPPKTMLPKFGGSSRTPSTSVNPVRNPKSKAETPRSPLMSVAHSVRSKLSKLGRLGRSEEGSSIKESRSMISMRGAPRRGESESSYKMAKSHSMEASSSKDSKLRMPSKIGVLRKSASREIEEEKRGKDEENGGEDSSMETEENIRKSVAIVRATYRQAHTSIVLRDPTSTTSTILAVEETIILPTNEINKPTDLGVQEINEMMKDSGVVAGSPDDKAEAADLFGKDDEGDFELAQDLLDEPDDEIPMDISFTPMTPMSETSTLYLQPFGHPEAELLRLKRVHEEPEVIAKKEIFRIKAEVEPQPVILSETSTIILSPDGEGGEMRLKKIHSEKYQNGEEYRAEKPDMNDITNVVKDIANFCVAPQRTHSITSSQPSILDLVPENQRESTPIHLEKIPSKKKQEEITTMFKQVAAFCMAQPRTTSIVPSETSTLYLLPLGDEGNEPIRLRKLHADGTETVAETPDEVQKMLKDVAAFCMKQPRTNSICLSDASSVHLLPLGGSGEEGLRLKKIHVEKSLPQTPIKERIEEKDGDVLRDIAVFCWAQPRRDSIAGSDVSSLCLMPLGGEEKVFLKKINFMKEQTGESSPIRELASPDDVGHIFNEISACCINAPRTASFPVSDASSLYLAPIGESTSQIVHLKKAVKGEEKEEQEIVVQQESVEMQKLQKTHGFCMKKPEVDSIVLSETSTLCLQPIGEEGMVLDGEPMLRLKKVHNTNVMRNPEMRPFQINDSVLTIDTTPMSEASTLLWANVGRENEEANMLRLKRVRDALEKHLEGKQTIKTKKDPIVLSETSTLMLMPIDDEQAEPLRLKKIRDNQQVNQSPKKVEEKIEEIISPCSSNEAVSTESNLENIEPMSVKKELPPVFHVPAPPPRETLLVEHKGTSPLKRPKQQPPPKPDEKTKVAMVKEQKGATKLRQSLSMREEKEKEKEPKAKTPRTPLSARSLKNFLLKKDKVKITKPLPTSATMPLSPRHNLSLRFRQDAPLAESESTVIENSPHVEFPPMRFGQWNASPRGRRRASDRPPSQLALFDKNGNNMRGPRDISNTSVRSTQEPGLIDDEIRDQPMLMGDSFSTSNSIDGLAAVTMLRSSYEPDATTIMSIDRSTIDDHNNEHRRSYHDSPAPPSHSSANHGHLSTIYSPPSNQKQIEASLAEVEAMRAQLVALQSALAQMTPESPPQNKQGQIGCCELARENDVLRRQLSEKDRIISQLREQLAITKITH</sequence>
<proteinExistence type="predicted"/>
<feature type="region of interest" description="Disordered" evidence="1">
    <location>
        <begin position="82"/>
        <end position="232"/>
    </location>
</feature>
<name>A0AAF3FCK4_9BILA</name>